<dbReference type="InterPro" id="IPR020904">
    <property type="entry name" value="Sc_DH/Rdtase_CS"/>
</dbReference>
<evidence type="ECO:0000313" key="4">
    <source>
        <dbReference type="Proteomes" id="UP000008630"/>
    </source>
</evidence>
<proteinExistence type="predicted"/>
<organism evidence="3 4">
    <name type="scientific">Bacteroides helcogenes (strain ATCC 35417 / DSM 20613 / JCM 6297 / CCUG 15421 / P 36-108)</name>
    <dbReference type="NCBI Taxonomy" id="693979"/>
    <lineage>
        <taxon>Bacteria</taxon>
        <taxon>Pseudomonadati</taxon>
        <taxon>Bacteroidota</taxon>
        <taxon>Bacteroidia</taxon>
        <taxon>Bacteroidales</taxon>
        <taxon>Bacteroidaceae</taxon>
        <taxon>Bacteroides</taxon>
    </lineage>
</organism>
<dbReference type="AlphaFoldDB" id="E6SPW1"/>
<sequence>MIISFIVKSICCMLFFWIIYHFLIEKESMLKFKRYFLLAVLVFSILIPFISTPHTLKFTPSIDGIAERYISKPSMRQSLPNAPISEAEDFSNEINLKENRLQSINDTSSEPGNMWGRIIIGIYILVTSLLLIRFIYNLSCLLKLTQKGIAIKYEQSNLIIIETLKSSFSFFNYIFISKSDYQDNSLKSKILIHELIHVKQKHSADVLFTELLITFFWFNPVLYLYRRTIKLNHEFLADKGVIDNTKDISAYQMILIGKASNRCNFSLTSSLTYSITKKRLIMMTKTTSRSRYLIKIAALIPTFLIAGNVFSTETVTEDAIEPISAFVTNEQPSPNMDTIIIPESGVSQAEMEQYSNIVSKYFDKIAEDGKFIWKSKEISKDDLKTLFPLYIRMTKEQRKLHYIHIISPLNPWKLRSPNVDEWKGCTNDKNKRIFLDGKEIDREKIKNYSRRSIVCFFVAKESLINDESERTSYLWTKEGYDEYIRKYGKQISLSQLFSVHPQTWFRMTTRKEAKTDSTYFSLLLPKKP</sequence>
<dbReference type="EMBL" id="CP002352">
    <property type="protein sequence ID" value="ADV44940.1"/>
    <property type="molecule type" value="Genomic_DNA"/>
</dbReference>
<name>E6SPW1_BACT6</name>
<dbReference type="Proteomes" id="UP000008630">
    <property type="component" value="Chromosome"/>
</dbReference>
<feature type="transmembrane region" description="Helical" evidence="1">
    <location>
        <begin position="114"/>
        <end position="136"/>
    </location>
</feature>
<dbReference type="PROSITE" id="PS00061">
    <property type="entry name" value="ADH_SHORT"/>
    <property type="match status" value="1"/>
</dbReference>
<dbReference type="PANTHER" id="PTHR34978:SF3">
    <property type="entry name" value="SLR0241 PROTEIN"/>
    <property type="match status" value="1"/>
</dbReference>
<feature type="transmembrane region" description="Helical" evidence="1">
    <location>
        <begin position="206"/>
        <end position="225"/>
    </location>
</feature>
<dbReference type="InterPro" id="IPR052173">
    <property type="entry name" value="Beta-lactam_resp_regulator"/>
</dbReference>
<keyword evidence="1" id="KW-0472">Membrane</keyword>
<protein>
    <submittedName>
        <fullName evidence="3">Peptidase M56 BlaR1</fullName>
    </submittedName>
</protein>
<dbReference type="HOGENOM" id="CLU_013798_3_1_10"/>
<dbReference type="eggNOG" id="COG4219">
    <property type="taxonomic scope" value="Bacteria"/>
</dbReference>
<evidence type="ECO:0000313" key="3">
    <source>
        <dbReference type="EMBL" id="ADV44940.1"/>
    </source>
</evidence>
<dbReference type="Pfam" id="PF05569">
    <property type="entry name" value="Peptidase_M56"/>
    <property type="match status" value="1"/>
</dbReference>
<feature type="transmembrane region" description="Helical" evidence="1">
    <location>
        <begin position="35"/>
        <end position="51"/>
    </location>
</feature>
<reference key="1">
    <citation type="submission" date="2010-11" db="EMBL/GenBank/DDBJ databases">
        <title>The complete genome of Bacteroides helcogenes P 36-108.</title>
        <authorList>
            <consortium name="US DOE Joint Genome Institute (JGI-PGF)"/>
            <person name="Lucas S."/>
            <person name="Copeland A."/>
            <person name="Lapidus A."/>
            <person name="Bruce D."/>
            <person name="Goodwin L."/>
            <person name="Pitluck S."/>
            <person name="Kyrpides N."/>
            <person name="Mavromatis K."/>
            <person name="Ivanova N."/>
            <person name="Zeytun A."/>
            <person name="Brettin T."/>
            <person name="Detter J.C."/>
            <person name="Tapia R."/>
            <person name="Han C."/>
            <person name="Land M."/>
            <person name="Hauser L."/>
            <person name="Markowitz V."/>
            <person name="Cheng J.-F."/>
            <person name="Hugenholtz P."/>
            <person name="Woyke T."/>
            <person name="Wu D."/>
            <person name="Gronow S."/>
            <person name="Wellnitz S."/>
            <person name="Brambilla E."/>
            <person name="Klenk H.-P."/>
            <person name="Eisen J.A."/>
        </authorList>
    </citation>
    <scope>NUCLEOTIDE SEQUENCE</scope>
    <source>
        <strain>P 36-108</strain>
    </source>
</reference>
<dbReference type="InterPro" id="IPR008756">
    <property type="entry name" value="Peptidase_M56"/>
</dbReference>
<dbReference type="PANTHER" id="PTHR34978">
    <property type="entry name" value="POSSIBLE SENSOR-TRANSDUCER PROTEIN BLAR"/>
    <property type="match status" value="1"/>
</dbReference>
<feature type="transmembrane region" description="Helical" evidence="1">
    <location>
        <begin position="292"/>
        <end position="310"/>
    </location>
</feature>
<feature type="domain" description="Peptidase M56" evidence="2">
    <location>
        <begin position="6"/>
        <end position="282"/>
    </location>
</feature>
<evidence type="ECO:0000256" key="1">
    <source>
        <dbReference type="SAM" id="Phobius"/>
    </source>
</evidence>
<keyword evidence="4" id="KW-1185">Reference proteome</keyword>
<feature type="transmembrane region" description="Helical" evidence="1">
    <location>
        <begin position="6"/>
        <end position="23"/>
    </location>
</feature>
<dbReference type="KEGG" id="bhl:Bache_3008"/>
<dbReference type="OrthoDB" id="9814002at2"/>
<reference evidence="3 4" key="2">
    <citation type="journal article" date="2011" name="Stand. Genomic Sci.">
        <title>Complete genome sequence of Bacteroides helcogenes type strain (P 36-108).</title>
        <authorList>
            <person name="Pati A."/>
            <person name="Gronow S."/>
            <person name="Zeytun A."/>
            <person name="Lapidus A."/>
            <person name="Nolan M."/>
            <person name="Hammon N."/>
            <person name="Deshpande S."/>
            <person name="Cheng J.F."/>
            <person name="Tapia R."/>
            <person name="Han C."/>
            <person name="Goodwin L."/>
            <person name="Pitluck S."/>
            <person name="Liolios K."/>
            <person name="Pagani I."/>
            <person name="Ivanova N."/>
            <person name="Mavromatis K."/>
            <person name="Chen A."/>
            <person name="Palaniappan K."/>
            <person name="Land M."/>
            <person name="Hauser L."/>
            <person name="Chang Y.J."/>
            <person name="Jeffries C.D."/>
            <person name="Detter J.C."/>
            <person name="Brambilla E."/>
            <person name="Rohde M."/>
            <person name="Goker M."/>
            <person name="Woyke T."/>
            <person name="Bristow J."/>
            <person name="Eisen J.A."/>
            <person name="Markowitz V."/>
            <person name="Hugenholtz P."/>
            <person name="Kyrpides N.C."/>
            <person name="Klenk H.P."/>
            <person name="Lucas S."/>
        </authorList>
    </citation>
    <scope>NUCLEOTIDE SEQUENCE [LARGE SCALE GENOMIC DNA]</scope>
    <source>
        <strain evidence="4">ATCC 35417 / DSM 20613 / JCM 6297 / CCUG 15421 / P 36-108</strain>
    </source>
</reference>
<feature type="transmembrane region" description="Helical" evidence="1">
    <location>
        <begin position="157"/>
        <end position="176"/>
    </location>
</feature>
<keyword evidence="1" id="KW-0812">Transmembrane</keyword>
<keyword evidence="1" id="KW-1133">Transmembrane helix</keyword>
<gene>
    <name evidence="3" type="ordered locus">Bache_3008</name>
</gene>
<accession>E6SPW1</accession>
<dbReference type="STRING" id="693979.Bache_3008"/>
<evidence type="ECO:0000259" key="2">
    <source>
        <dbReference type="Pfam" id="PF05569"/>
    </source>
</evidence>